<dbReference type="GO" id="GO:0007219">
    <property type="term" value="P:Notch signaling pathway"/>
    <property type="evidence" value="ECO:0007669"/>
    <property type="project" value="UniProtKB-UniRule"/>
</dbReference>
<keyword evidence="4 7" id="KW-0914">Notch signaling pathway</keyword>
<dbReference type="Ensembl" id="ENSCMUT00000014857.2">
    <property type="protein sequence ID" value="ENSCMUP00000013837.2"/>
    <property type="gene ID" value="ENSCMUG00000008644.2"/>
</dbReference>
<feature type="transmembrane region" description="Helical" evidence="7">
    <location>
        <begin position="117"/>
        <end position="139"/>
    </location>
</feature>
<dbReference type="GO" id="GO:0016485">
    <property type="term" value="P:protein processing"/>
    <property type="evidence" value="ECO:0007669"/>
    <property type="project" value="UniProtKB-UniRule"/>
</dbReference>
<accession>A0A8U7NHH8</accession>
<evidence type="ECO:0000256" key="1">
    <source>
        <dbReference type="ARBA" id="ARBA00004141"/>
    </source>
</evidence>
<keyword evidence="6 7" id="KW-0472">Membrane</keyword>
<evidence type="ECO:0000313" key="9">
    <source>
        <dbReference type="Proteomes" id="UP000694553"/>
    </source>
</evidence>
<feature type="transmembrane region" description="Helical" evidence="7">
    <location>
        <begin position="69"/>
        <end position="90"/>
    </location>
</feature>
<evidence type="ECO:0000256" key="5">
    <source>
        <dbReference type="ARBA" id="ARBA00022989"/>
    </source>
</evidence>
<gene>
    <name evidence="8" type="primary">LOC116437574</name>
</gene>
<evidence type="ECO:0000256" key="6">
    <source>
        <dbReference type="ARBA" id="ARBA00023136"/>
    </source>
</evidence>
<reference evidence="8" key="2">
    <citation type="submission" date="2025-08" db="UniProtKB">
        <authorList>
            <consortium name="Ensembl"/>
        </authorList>
    </citation>
    <scope>IDENTIFICATION</scope>
</reference>
<dbReference type="Pfam" id="PF06105">
    <property type="entry name" value="Aph-1"/>
    <property type="match status" value="1"/>
</dbReference>
<keyword evidence="9" id="KW-1185">Reference proteome</keyword>
<evidence type="ECO:0000256" key="4">
    <source>
        <dbReference type="ARBA" id="ARBA00022976"/>
    </source>
</evidence>
<protein>
    <recommendedName>
        <fullName evidence="7">Gamma-secretase subunit APH-1</fullName>
        <shortName evidence="7">APH-1</shortName>
    </recommendedName>
</protein>
<keyword evidence="3 7" id="KW-0812">Transmembrane</keyword>
<comment type="caution">
    <text evidence="7">Lacks conserved residue(s) required for the propagation of feature annotation.</text>
</comment>
<name>A0A8C3GYG7_CORMO</name>
<sequence>MTLAVFFGCTFIAFGPAFGLFIFTIARDPLRIIILIAGAFFWLVSLLLSSLIWFIAVKASDPQDERLQKGLLIFGVMFSVLLQEAFRFLYYKLLRKAIEGLVALSEDGCSPISIQQMAYVAGVGFGLMSGAFSMINLLADALGPGTVGIHGDSQLYFLTSVVLQPPVRGQPGALLPADGCCRCLGVPALGGICAEPAALPALFTEWSQPPARILRPCRMFQSPATPPLPSYPGGRIGHHLLCNIFSPGLGDPGQPWWGRRWGPAVAASRPVWLRLAHSNAPLGVPIKHLSFGGPNFAGPAVSSALVSLPVTAGGLSPKKPIASPPAATDVLPPMPGQGACVASSLQGGGRGFAKCCRALGRG</sequence>
<accession>A0A8C3GYG7</accession>
<reference evidence="8" key="3">
    <citation type="submission" date="2025-09" db="UniProtKB">
        <authorList>
            <consortium name="Ensembl"/>
        </authorList>
    </citation>
    <scope>IDENTIFICATION</scope>
</reference>
<comment type="function">
    <text evidence="7">Potential subunit of the gamma-secretase complex, an endoprotease complex that catalyzes the intramembrane cleavage of integral proteins such as Notch receptors.</text>
</comment>
<evidence type="ECO:0000256" key="7">
    <source>
        <dbReference type="RuleBase" id="RU369072"/>
    </source>
</evidence>
<comment type="subunit">
    <text evidence="7">Component of the gamma-secretase complex.</text>
</comment>
<organism evidence="8 9">
    <name type="scientific">Corvus moneduloides</name>
    <name type="common">New Caledonian crow</name>
    <dbReference type="NCBI Taxonomy" id="1196302"/>
    <lineage>
        <taxon>Eukaryota</taxon>
        <taxon>Metazoa</taxon>
        <taxon>Chordata</taxon>
        <taxon>Craniata</taxon>
        <taxon>Vertebrata</taxon>
        <taxon>Euteleostomi</taxon>
        <taxon>Archelosauria</taxon>
        <taxon>Archosauria</taxon>
        <taxon>Dinosauria</taxon>
        <taxon>Saurischia</taxon>
        <taxon>Theropoda</taxon>
        <taxon>Coelurosauria</taxon>
        <taxon>Aves</taxon>
        <taxon>Neognathae</taxon>
        <taxon>Neoaves</taxon>
        <taxon>Telluraves</taxon>
        <taxon>Australaves</taxon>
        <taxon>Passeriformes</taxon>
        <taxon>Corvoidea</taxon>
        <taxon>Corvidae</taxon>
        <taxon>Corvus</taxon>
    </lineage>
</organism>
<evidence type="ECO:0000256" key="2">
    <source>
        <dbReference type="ARBA" id="ARBA00005577"/>
    </source>
</evidence>
<feature type="transmembrane region" description="Helical" evidence="7">
    <location>
        <begin position="29"/>
        <end position="57"/>
    </location>
</feature>
<dbReference type="GO" id="GO:0070765">
    <property type="term" value="C:gamma-secretase complex"/>
    <property type="evidence" value="ECO:0007669"/>
    <property type="project" value="UniProtKB-UniRule"/>
</dbReference>
<evidence type="ECO:0000313" key="8">
    <source>
        <dbReference type="Ensembl" id="ENSCMUP00000013837.2"/>
    </source>
</evidence>
<dbReference type="PANTHER" id="PTHR12889">
    <property type="entry name" value="GAMMA-SECRETASE SUBUNIT APH-1"/>
    <property type="match status" value="1"/>
</dbReference>
<evidence type="ECO:0000256" key="3">
    <source>
        <dbReference type="ARBA" id="ARBA00022692"/>
    </source>
</evidence>
<dbReference type="Proteomes" id="UP000694553">
    <property type="component" value="Unassembled WGS sequence"/>
</dbReference>
<proteinExistence type="inferred from homology"/>
<comment type="subcellular location">
    <subcellularLocation>
        <location evidence="1 7">Membrane</location>
        <topology evidence="1 7">Multi-pass membrane protein</topology>
    </subcellularLocation>
</comment>
<dbReference type="AlphaFoldDB" id="A0A8C3GYG7"/>
<keyword evidence="5 7" id="KW-1133">Transmembrane helix</keyword>
<dbReference type="InterPro" id="IPR009294">
    <property type="entry name" value="Aph-1"/>
</dbReference>
<reference evidence="9" key="1">
    <citation type="submission" date="2019-10" db="EMBL/GenBank/DDBJ databases">
        <title>Corvus moneduloides (New Caledonian crow) genome, bCorMon1, primary haplotype.</title>
        <authorList>
            <person name="Rutz C."/>
            <person name="Fungtammasan C."/>
            <person name="Mountcastle J."/>
            <person name="Formenti G."/>
            <person name="Chow W."/>
            <person name="Howe K."/>
            <person name="Steele M.P."/>
            <person name="Fernandes J."/>
            <person name="Gilbert M.T.P."/>
            <person name="Fedrigo O."/>
            <person name="Jarvis E.D."/>
            <person name="Gemmell N."/>
        </authorList>
    </citation>
    <scope>NUCLEOTIDE SEQUENCE [LARGE SCALE GENOMIC DNA]</scope>
</reference>
<comment type="similarity">
    <text evidence="2 7">Belongs to the APH-1 family.</text>
</comment>